<comment type="caution">
    <text evidence="1">The sequence shown here is derived from an EMBL/GenBank/DDBJ whole genome shotgun (WGS) entry which is preliminary data.</text>
</comment>
<dbReference type="Proteomes" id="UP001596957">
    <property type="component" value="Unassembled WGS sequence"/>
</dbReference>
<protein>
    <submittedName>
        <fullName evidence="1">Uncharacterized protein</fullName>
    </submittedName>
</protein>
<proteinExistence type="predicted"/>
<gene>
    <name evidence="1" type="ORF">ACFQZP_39960</name>
</gene>
<name>A0ABW2VXZ0_9ACTN</name>
<evidence type="ECO:0000313" key="2">
    <source>
        <dbReference type="Proteomes" id="UP001596957"/>
    </source>
</evidence>
<dbReference type="EMBL" id="JBHTEC010000004">
    <property type="protein sequence ID" value="MFD0287699.1"/>
    <property type="molecule type" value="Genomic_DNA"/>
</dbReference>
<sequence length="289" mass="32570">MSPHSNDLAMRHAVEKLLYIDARATPRTGSGRVQLDWAGPQQQAFQAMLVTCLMSSTTTPHPVEHPKRCLSGIQGYLNAIISRPEGLEIHTNTACRIASRLMPVLYDGGRVAGIPGLRFLNHNKRRLRLVHLPTGARVDLIDSHTSSWYTVRDMRRTFHRETEWHDKPNIDRLWDNDELTDEEDAHAQLWAHRTCTPLHSAIMTRAMSLWYKSDIYPHWLPPGDGTAYPRLAWETSGKRPGAAQIGELLTTSAILVPGADFQPQSLHEGLIALDDGRIRLTSTHYAEPD</sequence>
<dbReference type="RefSeq" id="WP_381301689.1">
    <property type="nucleotide sequence ID" value="NZ_JBHTEC010000004.1"/>
</dbReference>
<evidence type="ECO:0000313" key="1">
    <source>
        <dbReference type="EMBL" id="MFD0287699.1"/>
    </source>
</evidence>
<organism evidence="1 2">
    <name type="scientific">Streptomyces lutosisoli</name>
    <dbReference type="NCBI Taxonomy" id="2665721"/>
    <lineage>
        <taxon>Bacteria</taxon>
        <taxon>Bacillati</taxon>
        <taxon>Actinomycetota</taxon>
        <taxon>Actinomycetes</taxon>
        <taxon>Kitasatosporales</taxon>
        <taxon>Streptomycetaceae</taxon>
        <taxon>Streptomyces</taxon>
    </lineage>
</organism>
<reference evidence="2" key="1">
    <citation type="journal article" date="2019" name="Int. J. Syst. Evol. Microbiol.">
        <title>The Global Catalogue of Microorganisms (GCM) 10K type strain sequencing project: providing services to taxonomists for standard genome sequencing and annotation.</title>
        <authorList>
            <consortium name="The Broad Institute Genomics Platform"/>
            <consortium name="The Broad Institute Genome Sequencing Center for Infectious Disease"/>
            <person name="Wu L."/>
            <person name="Ma J."/>
        </authorList>
    </citation>
    <scope>NUCLEOTIDE SEQUENCE [LARGE SCALE GENOMIC DNA]</scope>
    <source>
        <strain evidence="2">CGMCC 4.7198</strain>
    </source>
</reference>
<accession>A0ABW2VXZ0</accession>
<keyword evidence="2" id="KW-1185">Reference proteome</keyword>